<dbReference type="AlphaFoldDB" id="A0A0K8UJC1"/>
<keyword evidence="2" id="KW-0812">Transmembrane</keyword>
<sequence length="447" mass="51276">LQLQMNNVPSNAKQQEMRSMLHILVLLICCNLITYTTGTTHTATAAVTSMLATASQRNMPHNWLRRQRRYLMFQKGSSFLAQVVGTKAILPEYPSGLFQVFEITAYYELPTSLDDLWPQRTKAHSSATTTKHNATTSAAAMHTPKLGTFSGSNGYSNYNYNNNDEMWLPTWHATDDWPAAAAQMPTWWQVPGQRRQWLSAHNKQQQLHRKQQKLHRKQQTRRKQQQTRKQYFARQQHRFPSPWQEAKSFTFMPPILSRQFAAYPVVQQDSVCPRRNVYGSWQDKNAPRLCAPGSKTLGRGRKRRSIGAGDDSVGVGVGVAGGKENNDDAVHRFDERPDEFHFATNAERIFFDLLTQWTQVHNYPSHYCIMRTFCEARHVLLARGQSLFHDLLRILIEAAMPAARRHATYKKAISHDNLSDCAQHYATLCGLSFLQHFSEAVHGRFMQ</sequence>
<keyword evidence="2" id="KW-0472">Membrane</keyword>
<dbReference type="Pfam" id="PF07841">
    <property type="entry name" value="DM4_12"/>
    <property type="match status" value="1"/>
</dbReference>
<evidence type="ECO:0000256" key="2">
    <source>
        <dbReference type="SAM" id="Phobius"/>
    </source>
</evidence>
<gene>
    <name evidence="3" type="ORF">c6_g1_i6</name>
</gene>
<dbReference type="PANTHER" id="PTHR21253">
    <property type="entry name" value="F-BOX ONLY PROTEIN 11-RELATED"/>
    <property type="match status" value="1"/>
</dbReference>
<dbReference type="OrthoDB" id="8180611at2759"/>
<reference evidence="3" key="1">
    <citation type="submission" date="2015-06" db="EMBL/GenBank/DDBJ databases">
        <authorList>
            <person name="Hoefler B.C."/>
            <person name="Straight P.D."/>
        </authorList>
    </citation>
    <scope>NUCLEOTIDE SEQUENCE</scope>
</reference>
<name>A0A0K8UJC1_BACLA</name>
<evidence type="ECO:0000256" key="1">
    <source>
        <dbReference type="SAM" id="MobiDB-lite"/>
    </source>
</evidence>
<keyword evidence="2" id="KW-1133">Transmembrane helix</keyword>
<dbReference type="PANTHER" id="PTHR21253:SF0">
    <property type="entry name" value="F-BOX ONLY PROTEIN 11-RELATED"/>
    <property type="match status" value="1"/>
</dbReference>
<feature type="compositionally biased region" description="Basic residues" evidence="1">
    <location>
        <begin position="206"/>
        <end position="226"/>
    </location>
</feature>
<evidence type="ECO:0000313" key="3">
    <source>
        <dbReference type="EMBL" id="JAI26440.1"/>
    </source>
</evidence>
<dbReference type="SMART" id="SM00718">
    <property type="entry name" value="DM4_12"/>
    <property type="match status" value="1"/>
</dbReference>
<dbReference type="InterPro" id="IPR006631">
    <property type="entry name" value="DM4_12"/>
</dbReference>
<dbReference type="EMBL" id="GDHF01025874">
    <property type="protein sequence ID" value="JAI26440.1"/>
    <property type="molecule type" value="Transcribed_RNA"/>
</dbReference>
<proteinExistence type="predicted"/>
<feature type="transmembrane region" description="Helical" evidence="2">
    <location>
        <begin position="20"/>
        <end position="38"/>
    </location>
</feature>
<accession>A0A0K8UJC1</accession>
<organism evidence="3">
    <name type="scientific">Bactrocera latifrons</name>
    <name type="common">Malaysian fruit fly</name>
    <name type="synonym">Chaetodacus latifrons</name>
    <dbReference type="NCBI Taxonomy" id="174628"/>
    <lineage>
        <taxon>Eukaryota</taxon>
        <taxon>Metazoa</taxon>
        <taxon>Ecdysozoa</taxon>
        <taxon>Arthropoda</taxon>
        <taxon>Hexapoda</taxon>
        <taxon>Insecta</taxon>
        <taxon>Pterygota</taxon>
        <taxon>Neoptera</taxon>
        <taxon>Endopterygota</taxon>
        <taxon>Diptera</taxon>
        <taxon>Brachycera</taxon>
        <taxon>Muscomorpha</taxon>
        <taxon>Tephritoidea</taxon>
        <taxon>Tephritidae</taxon>
        <taxon>Bactrocera</taxon>
        <taxon>Bactrocera</taxon>
    </lineage>
</organism>
<protein>
    <submittedName>
        <fullName evidence="3">Uncharacterized protein</fullName>
    </submittedName>
</protein>
<feature type="non-terminal residue" evidence="3">
    <location>
        <position position="1"/>
    </location>
</feature>
<feature type="region of interest" description="Disordered" evidence="1">
    <location>
        <begin position="202"/>
        <end position="229"/>
    </location>
</feature>